<dbReference type="SUPFAM" id="SSF53706">
    <property type="entry name" value="Formate dehydrogenase/DMSO reductase, domains 1-3"/>
    <property type="match status" value="1"/>
</dbReference>
<dbReference type="Gene3D" id="3.40.228.10">
    <property type="entry name" value="Dimethylsulfoxide Reductase, domain 2"/>
    <property type="match status" value="1"/>
</dbReference>
<dbReference type="NCBIfam" id="TIGR01701">
    <property type="entry name" value="Fdhalpha-like"/>
    <property type="match status" value="1"/>
</dbReference>
<dbReference type="EMBL" id="UINC01001136">
    <property type="protein sequence ID" value="SUZ71875.1"/>
    <property type="molecule type" value="Genomic_DNA"/>
</dbReference>
<feature type="region of interest" description="Disordered" evidence="10">
    <location>
        <begin position="1"/>
        <end position="22"/>
    </location>
</feature>
<dbReference type="Gene3D" id="2.40.40.20">
    <property type="match status" value="1"/>
</dbReference>
<keyword evidence="6" id="KW-0479">Metal-binding</keyword>
<dbReference type="AlphaFoldDB" id="A0A381PXT0"/>
<evidence type="ECO:0000256" key="5">
    <source>
        <dbReference type="ARBA" id="ARBA00022505"/>
    </source>
</evidence>
<dbReference type="PIRSF" id="PIRSF000144">
    <property type="entry name" value="CbbBc"/>
    <property type="match status" value="1"/>
</dbReference>
<dbReference type="GO" id="GO:0051539">
    <property type="term" value="F:4 iron, 4 sulfur cluster binding"/>
    <property type="evidence" value="ECO:0007669"/>
    <property type="project" value="UniProtKB-KW"/>
</dbReference>
<accession>A0A381PXT0</accession>
<protein>
    <recommendedName>
        <fullName evidence="14">Molybdopterin oxidoreductase domain-containing protein</fullName>
    </recommendedName>
</protein>
<keyword evidence="5" id="KW-0500">Molybdenum</keyword>
<gene>
    <name evidence="13" type="ORF">METZ01_LOCUS24729</name>
</gene>
<comment type="cofactor">
    <cofactor evidence="1">
        <name>Mo-bis(molybdopterin guanine dinucleotide)</name>
        <dbReference type="ChEBI" id="CHEBI:60539"/>
    </cofactor>
</comment>
<evidence type="ECO:0000256" key="8">
    <source>
        <dbReference type="ARBA" id="ARBA00023004"/>
    </source>
</evidence>
<dbReference type="InterPro" id="IPR010046">
    <property type="entry name" value="Mopterin_OxRdtse_a_bac"/>
</dbReference>
<evidence type="ECO:0000256" key="2">
    <source>
        <dbReference type="ARBA" id="ARBA00001966"/>
    </source>
</evidence>
<dbReference type="CDD" id="cd02767">
    <property type="entry name" value="MopB_ydeP"/>
    <property type="match status" value="1"/>
</dbReference>
<evidence type="ECO:0000256" key="7">
    <source>
        <dbReference type="ARBA" id="ARBA00023002"/>
    </source>
</evidence>
<dbReference type="InterPro" id="IPR006656">
    <property type="entry name" value="Mopterin_OxRdtase"/>
</dbReference>
<proteinExistence type="inferred from homology"/>
<dbReference type="Gene3D" id="3.40.50.740">
    <property type="match status" value="1"/>
</dbReference>
<feature type="compositionally biased region" description="Basic and acidic residues" evidence="10">
    <location>
        <begin position="1"/>
        <end position="16"/>
    </location>
</feature>
<dbReference type="InterPro" id="IPR006657">
    <property type="entry name" value="MoPterin_dinucl-bd_dom"/>
</dbReference>
<sequence>VSREVEHLTPVKERSPKLSPPKQVAAGIPAVISTMSHGFSRMGAVKSLSNLSKVNRFNGFDCPGCAWPDPDDHRTSFEFCENGAKAVADEGTRKRAGPEFWSRWTVSQLSRKSDRWLNSQGRLTHPMVLRPDSDNYEEIAWEAAFDIIAEELASLDNPDQAIFYTSGRTSNEAAFLWQLLARRLGTNNLPDCSNMCHESSSVALGDSIGIGKGTVTLNDFTKADLILVVGQNPGTNHPRMLTALRDAKRVGASVVSINPLLETGMRRFKHPQDLLEILGSGTSIADMHVPVAVNGDLALFRGLAKTILSGAGADRDFIEEHTHGFDEYRKAVRGTSWASISDTAGVPRLEIEKLGRAMRESKSTIVCWAMGLTQHRNSVATIQEIMNVLLLGGHIGRPGAGVCPVRGHSNVQGDRTVGINHNPPTGFLNSIHNTIGIEPPIHPGLDAVNSVMAMNDGKANVFLSMGGNFVSAMSDTEATSMAIKQCNLTAQVSTKPNRSHLVTGRTALILPCLGRSERDVSSKGPQSVSVENSMGVVHSSTGSAKPASKALRSEPAIVVGIAAALEARLSNSGIQWDGFSEDYDLIRDLIESTVPGFESYNDRIKQEAGFYLPNPPRDGRTFNTDTGRANFRVHPITCAFAPPGQFIMMTIRSHDQYNTTVYGLDDRYRGIKDARRVILMNGEDMQDAGISQGSMVDITSHFDGTTRDSELWRVVQYDIPRGNVATYFPEANSLIPLGSVAERSNTPTSKSICVSVVPSGGKMRFWRRKLRQIA</sequence>
<reference evidence="13" key="1">
    <citation type="submission" date="2018-05" db="EMBL/GenBank/DDBJ databases">
        <authorList>
            <person name="Lanie J.A."/>
            <person name="Ng W.-L."/>
            <person name="Kazmierczak K.M."/>
            <person name="Andrzejewski T.M."/>
            <person name="Davidsen T.M."/>
            <person name="Wayne K.J."/>
            <person name="Tettelin H."/>
            <person name="Glass J.I."/>
            <person name="Rusch D."/>
            <person name="Podicherti R."/>
            <person name="Tsui H.-C.T."/>
            <person name="Winkler M.E."/>
        </authorList>
    </citation>
    <scope>NUCLEOTIDE SEQUENCE</scope>
</reference>
<evidence type="ECO:0000256" key="6">
    <source>
        <dbReference type="ARBA" id="ARBA00022723"/>
    </source>
</evidence>
<dbReference type="PANTHER" id="PTHR43105:SF4">
    <property type="entry name" value="PROTEIN YDEP"/>
    <property type="match status" value="1"/>
</dbReference>
<evidence type="ECO:0000259" key="12">
    <source>
        <dbReference type="Pfam" id="PF01568"/>
    </source>
</evidence>
<dbReference type="InterPro" id="IPR041953">
    <property type="entry name" value="YdeP_MopB"/>
</dbReference>
<evidence type="ECO:0000256" key="3">
    <source>
        <dbReference type="ARBA" id="ARBA00010312"/>
    </source>
</evidence>
<dbReference type="InterPro" id="IPR009010">
    <property type="entry name" value="Asp_de-COase-like_dom_sf"/>
</dbReference>
<evidence type="ECO:0000256" key="9">
    <source>
        <dbReference type="ARBA" id="ARBA00023014"/>
    </source>
</evidence>
<evidence type="ECO:0000256" key="1">
    <source>
        <dbReference type="ARBA" id="ARBA00001942"/>
    </source>
</evidence>
<dbReference type="Pfam" id="PF01568">
    <property type="entry name" value="Molydop_binding"/>
    <property type="match status" value="1"/>
</dbReference>
<name>A0A381PXT0_9ZZZZ</name>
<dbReference type="CDD" id="cd02787">
    <property type="entry name" value="MopB_CT_ydeP"/>
    <property type="match status" value="1"/>
</dbReference>
<evidence type="ECO:0000313" key="13">
    <source>
        <dbReference type="EMBL" id="SUZ71875.1"/>
    </source>
</evidence>
<feature type="non-terminal residue" evidence="13">
    <location>
        <position position="1"/>
    </location>
</feature>
<dbReference type="GO" id="GO:0016020">
    <property type="term" value="C:membrane"/>
    <property type="evidence" value="ECO:0007669"/>
    <property type="project" value="TreeGrafter"/>
</dbReference>
<dbReference type="InterPro" id="IPR050123">
    <property type="entry name" value="Prok_molybdopt-oxidoreductase"/>
</dbReference>
<evidence type="ECO:0008006" key="14">
    <source>
        <dbReference type="Google" id="ProtNLM"/>
    </source>
</evidence>
<dbReference type="Pfam" id="PF00384">
    <property type="entry name" value="Molybdopterin"/>
    <property type="match status" value="1"/>
</dbReference>
<comment type="cofactor">
    <cofactor evidence="2">
        <name>[4Fe-4S] cluster</name>
        <dbReference type="ChEBI" id="CHEBI:49883"/>
    </cofactor>
</comment>
<evidence type="ECO:0000259" key="11">
    <source>
        <dbReference type="Pfam" id="PF00384"/>
    </source>
</evidence>
<keyword evidence="4" id="KW-0004">4Fe-4S</keyword>
<organism evidence="13">
    <name type="scientific">marine metagenome</name>
    <dbReference type="NCBI Taxonomy" id="408172"/>
    <lineage>
        <taxon>unclassified sequences</taxon>
        <taxon>metagenomes</taxon>
        <taxon>ecological metagenomes</taxon>
    </lineage>
</organism>
<dbReference type="GO" id="GO:0043546">
    <property type="term" value="F:molybdopterin cofactor binding"/>
    <property type="evidence" value="ECO:0007669"/>
    <property type="project" value="InterPro"/>
</dbReference>
<keyword evidence="9" id="KW-0411">Iron-sulfur</keyword>
<dbReference type="PANTHER" id="PTHR43105">
    <property type="entry name" value="RESPIRATORY NITRATE REDUCTASE"/>
    <property type="match status" value="1"/>
</dbReference>
<dbReference type="GO" id="GO:0030151">
    <property type="term" value="F:molybdenum ion binding"/>
    <property type="evidence" value="ECO:0007669"/>
    <property type="project" value="InterPro"/>
</dbReference>
<keyword evidence="8" id="KW-0408">Iron</keyword>
<keyword evidence="7" id="KW-0560">Oxidoreductase</keyword>
<evidence type="ECO:0000256" key="10">
    <source>
        <dbReference type="SAM" id="MobiDB-lite"/>
    </source>
</evidence>
<comment type="similarity">
    <text evidence="3">Belongs to the prokaryotic molybdopterin-containing oxidoreductase family.</text>
</comment>
<dbReference type="GO" id="GO:0008863">
    <property type="term" value="F:formate dehydrogenase (NAD+) activity"/>
    <property type="evidence" value="ECO:0007669"/>
    <property type="project" value="InterPro"/>
</dbReference>
<evidence type="ECO:0000256" key="4">
    <source>
        <dbReference type="ARBA" id="ARBA00022485"/>
    </source>
</evidence>
<dbReference type="SUPFAM" id="SSF50692">
    <property type="entry name" value="ADC-like"/>
    <property type="match status" value="1"/>
</dbReference>
<feature type="domain" description="Molybdopterin dinucleotide-binding" evidence="12">
    <location>
        <begin position="646"/>
        <end position="750"/>
    </location>
</feature>
<feature type="domain" description="Molybdopterin oxidoreductase" evidence="11">
    <location>
        <begin position="122"/>
        <end position="488"/>
    </location>
</feature>
<dbReference type="InterPro" id="IPR037951">
    <property type="entry name" value="MopB_CT_YdeP"/>
</dbReference>